<evidence type="ECO:0008006" key="4">
    <source>
        <dbReference type="Google" id="ProtNLM"/>
    </source>
</evidence>
<keyword evidence="1" id="KW-0472">Membrane</keyword>
<dbReference type="EMBL" id="CAMAPD010000001">
    <property type="protein sequence ID" value="CAH9049998.1"/>
    <property type="molecule type" value="Genomic_DNA"/>
</dbReference>
<reference evidence="2 3" key="1">
    <citation type="submission" date="2022-07" db="EMBL/GenBank/DDBJ databases">
        <authorList>
            <person name="Criscuolo A."/>
        </authorList>
    </citation>
    <scope>NUCLEOTIDE SEQUENCE [LARGE SCALE GENOMIC DNA]</scope>
    <source>
        <strain evidence="3">CIP 111951</strain>
    </source>
</reference>
<proteinExistence type="predicted"/>
<feature type="transmembrane region" description="Helical" evidence="1">
    <location>
        <begin position="373"/>
        <end position="392"/>
    </location>
</feature>
<dbReference type="RefSeq" id="WP_261591304.1">
    <property type="nucleotide sequence ID" value="NZ_CAMAPD010000001.1"/>
</dbReference>
<comment type="caution">
    <text evidence="2">The sequence shown here is derived from an EMBL/GenBank/DDBJ whole genome shotgun (WGS) entry which is preliminary data.</text>
</comment>
<feature type="transmembrane region" description="Helical" evidence="1">
    <location>
        <begin position="345"/>
        <end position="367"/>
    </location>
</feature>
<name>A0ABN8UFK9_9GAMM</name>
<keyword evidence="1" id="KW-1133">Transmembrane helix</keyword>
<evidence type="ECO:0000313" key="2">
    <source>
        <dbReference type="EMBL" id="CAH9049998.1"/>
    </source>
</evidence>
<feature type="transmembrane region" description="Helical" evidence="1">
    <location>
        <begin position="251"/>
        <end position="272"/>
    </location>
</feature>
<feature type="transmembrane region" description="Helical" evidence="1">
    <location>
        <begin position="180"/>
        <end position="206"/>
    </location>
</feature>
<keyword evidence="1" id="KW-0812">Transmembrane</keyword>
<dbReference type="Pfam" id="PF05940">
    <property type="entry name" value="NnrS"/>
    <property type="match status" value="1"/>
</dbReference>
<feature type="transmembrane region" description="Helical" evidence="1">
    <location>
        <begin position="311"/>
        <end position="333"/>
    </location>
</feature>
<accession>A0ABN8UFK9</accession>
<feature type="transmembrane region" description="Helical" evidence="1">
    <location>
        <begin position="154"/>
        <end position="174"/>
    </location>
</feature>
<dbReference type="InterPro" id="IPR010266">
    <property type="entry name" value="NnrS"/>
</dbReference>
<organism evidence="2 3">
    <name type="scientific">Pseudoalteromonas holothuriae</name>
    <dbReference type="NCBI Taxonomy" id="2963714"/>
    <lineage>
        <taxon>Bacteria</taxon>
        <taxon>Pseudomonadati</taxon>
        <taxon>Pseudomonadota</taxon>
        <taxon>Gammaproteobacteria</taxon>
        <taxon>Alteromonadales</taxon>
        <taxon>Pseudoalteromonadaceae</taxon>
        <taxon>Pseudoalteromonas</taxon>
    </lineage>
</organism>
<feature type="transmembrane region" description="Helical" evidence="1">
    <location>
        <begin position="32"/>
        <end position="53"/>
    </location>
</feature>
<dbReference type="Proteomes" id="UP001152485">
    <property type="component" value="Unassembled WGS sequence"/>
</dbReference>
<evidence type="ECO:0000256" key="1">
    <source>
        <dbReference type="SAM" id="Phobius"/>
    </source>
</evidence>
<sequence>MRPINLSEPISAHAKWYQIEQWPLFMLAFRPLFLSAAIWAVISIGLWAGLLIGQLTWHAPITATLWHAHEMTFAFAGAVAVGFLLTAAQTWTNVPSISGYKLALLLAIWVLTRVIFFTQPQALLVVLMGQLAFWLIAITVLSNMLIRAKSKNNYIFIVLLTGLCIFNTLFFILLMQQDFALARIFTQIAVLMFMLLIGIVGGRVIPFFTARGLKLTQQVRTPKLDRLLLWVSVLGITGFVLSQIFKLPLNPGYLLVLSALLHVIRTILWFNAKILSVPLLWSLHLGYILGAIGLLQLGISFFTPLIAFTDALHLITLGSIGLMIIAVMARVSLGHTGRPLQVPHTVSLAFMAVAIGAICRAFLPYFISPHLAWLYSAILWCVGFSLFVYHYFNALTQQRVDGRRG</sequence>
<feature type="transmembrane region" description="Helical" evidence="1">
    <location>
        <begin position="227"/>
        <end position="245"/>
    </location>
</feature>
<protein>
    <recommendedName>
        <fullName evidence="4">NnrS family protein</fullName>
    </recommendedName>
</protein>
<evidence type="ECO:0000313" key="3">
    <source>
        <dbReference type="Proteomes" id="UP001152485"/>
    </source>
</evidence>
<feature type="transmembrane region" description="Helical" evidence="1">
    <location>
        <begin position="279"/>
        <end position="299"/>
    </location>
</feature>
<feature type="transmembrane region" description="Helical" evidence="1">
    <location>
        <begin position="122"/>
        <end position="142"/>
    </location>
</feature>
<feature type="transmembrane region" description="Helical" evidence="1">
    <location>
        <begin position="73"/>
        <end position="92"/>
    </location>
</feature>
<gene>
    <name evidence="2" type="ORF">PSECIP111951_00097</name>
</gene>
<feature type="transmembrane region" description="Helical" evidence="1">
    <location>
        <begin position="99"/>
        <end position="116"/>
    </location>
</feature>